<dbReference type="SUPFAM" id="SSF103511">
    <property type="entry name" value="Chlorophyll a-b binding protein"/>
    <property type="match status" value="1"/>
</dbReference>
<protein>
    <submittedName>
        <fullName evidence="5">Uncharacterized protein</fullName>
    </submittedName>
</protein>
<dbReference type="Gene3D" id="1.10.3460.10">
    <property type="entry name" value="Chlorophyll a/b binding protein domain"/>
    <property type="match status" value="1"/>
</dbReference>
<proteinExistence type="predicted"/>
<feature type="compositionally biased region" description="Polar residues" evidence="4">
    <location>
        <begin position="52"/>
        <end position="66"/>
    </location>
</feature>
<keyword evidence="2" id="KW-0150">Chloroplast</keyword>
<gene>
    <name evidence="5" type="ORF">CEUR00632_LOCUS13750</name>
</gene>
<dbReference type="Pfam" id="PF00504">
    <property type="entry name" value="Chloroa_b-bind"/>
    <property type="match status" value="1"/>
</dbReference>
<evidence type="ECO:0000256" key="3">
    <source>
        <dbReference type="ARBA" id="ARBA00022640"/>
    </source>
</evidence>
<sequence length="191" mass="19942">MQTMMRASTSASAVATRGARAPVPAARFSGVAPRSMKVVTRAEPNKERVPTSEFQEQPEMQATTSSGSVQNFQILNPVTEAINGRAAMLGFVAAIASEAATHQAIFSQIAGKYADLEMVEKPIGGSTLGFGMIVALVTMASLAPKLLEGADVDSKSFGPFTPGLELQVGRVAQMGFLGLVLIEVLKGSSLI</sequence>
<name>A0A7R9VJL0_9CHLO</name>
<dbReference type="EMBL" id="HBEC01029783">
    <property type="protein sequence ID" value="CAD8296907.1"/>
    <property type="molecule type" value="Transcribed_RNA"/>
</dbReference>
<evidence type="ECO:0000313" key="5">
    <source>
        <dbReference type="EMBL" id="CAD8296907.1"/>
    </source>
</evidence>
<comment type="subcellular location">
    <subcellularLocation>
        <location evidence="1">Plastid</location>
        <location evidence="1">Chloroplast</location>
    </subcellularLocation>
</comment>
<reference evidence="5" key="1">
    <citation type="submission" date="2021-01" db="EMBL/GenBank/DDBJ databases">
        <authorList>
            <person name="Corre E."/>
            <person name="Pelletier E."/>
            <person name="Niang G."/>
            <person name="Scheremetjew M."/>
            <person name="Finn R."/>
            <person name="Kale V."/>
            <person name="Holt S."/>
            <person name="Cochrane G."/>
            <person name="Meng A."/>
            <person name="Brown T."/>
            <person name="Cohen L."/>
        </authorList>
    </citation>
    <scope>NUCLEOTIDE SEQUENCE</scope>
    <source>
        <strain evidence="5">CCMP219</strain>
    </source>
</reference>
<organism evidence="5">
    <name type="scientific">Chlamydomonas euryale</name>
    <dbReference type="NCBI Taxonomy" id="1486919"/>
    <lineage>
        <taxon>Eukaryota</taxon>
        <taxon>Viridiplantae</taxon>
        <taxon>Chlorophyta</taxon>
        <taxon>core chlorophytes</taxon>
        <taxon>Chlorophyceae</taxon>
        <taxon>CS clade</taxon>
        <taxon>Chlamydomonadales</taxon>
        <taxon>Chlamydomonadaceae</taxon>
        <taxon>Chlamydomonas</taxon>
    </lineage>
</organism>
<feature type="region of interest" description="Disordered" evidence="4">
    <location>
        <begin position="41"/>
        <end position="66"/>
    </location>
</feature>
<keyword evidence="3" id="KW-0934">Plastid</keyword>
<evidence type="ECO:0000256" key="4">
    <source>
        <dbReference type="SAM" id="MobiDB-lite"/>
    </source>
</evidence>
<evidence type="ECO:0000256" key="2">
    <source>
        <dbReference type="ARBA" id="ARBA00022528"/>
    </source>
</evidence>
<evidence type="ECO:0000256" key="1">
    <source>
        <dbReference type="ARBA" id="ARBA00004229"/>
    </source>
</evidence>
<dbReference type="InterPro" id="IPR022796">
    <property type="entry name" value="Chloroa_b-bind"/>
</dbReference>
<dbReference type="AlphaFoldDB" id="A0A7R9VJL0"/>
<accession>A0A7R9VJL0</accession>
<dbReference type="GO" id="GO:0009507">
    <property type="term" value="C:chloroplast"/>
    <property type="evidence" value="ECO:0007669"/>
    <property type="project" value="UniProtKB-SubCell"/>
</dbReference>